<dbReference type="OrthoDB" id="199913at2759"/>
<name>A0A9N9XSJ6_PHYSR</name>
<evidence type="ECO:0000256" key="2">
    <source>
        <dbReference type="ARBA" id="ARBA00010701"/>
    </source>
</evidence>
<evidence type="ECO:0000256" key="1">
    <source>
        <dbReference type="ARBA" id="ARBA00004613"/>
    </source>
</evidence>
<comment type="similarity">
    <text evidence="2 4">Belongs to the AB hydrolase superfamily. Lipase family.</text>
</comment>
<sequence length="333" mass="36455">MSAIATVAGLVAVSTVAAVVFVMSLVDGQSTANSTNLSGIQNNSQNGQWIDPDGPSVQFVLFTRKTGPVNMKIGNEAEFKKSSFNLDHPTKIIIHGFTSSTQEEFFIRLRDAYIQAGDFNIIGLDWSVLCKFEYLSAMTGVREAGQYLADFIKWLKTMGVPLDNIHLIGHSMGAHVAGVGAGKVKNGKVGRITGLDPAKPGYRDNRWDNKLDAGDARLVEGVHTFIRVLGLPETVGHVDFYPNGGIAQPGCPELSNIWSFGESLFCHHGRAYEYFAESIINQKAFKSVKCGSIQEAVYSKCKQESDVYMGQPESYGETGIYYFKTRSKPPYSL</sequence>
<comment type="subcellular location">
    <subcellularLocation>
        <location evidence="1">Secreted</location>
    </subcellularLocation>
</comment>
<dbReference type="Gene3D" id="3.40.50.1820">
    <property type="entry name" value="alpha/beta hydrolase"/>
    <property type="match status" value="1"/>
</dbReference>
<evidence type="ECO:0000256" key="4">
    <source>
        <dbReference type="RuleBase" id="RU004262"/>
    </source>
</evidence>
<dbReference type="GO" id="GO:0005615">
    <property type="term" value="C:extracellular space"/>
    <property type="evidence" value="ECO:0007669"/>
    <property type="project" value="TreeGrafter"/>
</dbReference>
<feature type="domain" description="Lipase" evidence="5">
    <location>
        <begin position="34"/>
        <end position="331"/>
    </location>
</feature>
<accession>A0A9N9XSJ6</accession>
<dbReference type="GO" id="GO:0016298">
    <property type="term" value="F:lipase activity"/>
    <property type="evidence" value="ECO:0007669"/>
    <property type="project" value="InterPro"/>
</dbReference>
<dbReference type="SUPFAM" id="SSF53474">
    <property type="entry name" value="alpha/beta-Hydrolases"/>
    <property type="match status" value="1"/>
</dbReference>
<dbReference type="PANTHER" id="PTHR11610">
    <property type="entry name" value="LIPASE"/>
    <property type="match status" value="1"/>
</dbReference>
<dbReference type="InterPro" id="IPR013818">
    <property type="entry name" value="Lipase"/>
</dbReference>
<organism evidence="6 7">
    <name type="scientific">Phyllotreta striolata</name>
    <name type="common">Striped flea beetle</name>
    <name type="synonym">Crioceris striolata</name>
    <dbReference type="NCBI Taxonomy" id="444603"/>
    <lineage>
        <taxon>Eukaryota</taxon>
        <taxon>Metazoa</taxon>
        <taxon>Ecdysozoa</taxon>
        <taxon>Arthropoda</taxon>
        <taxon>Hexapoda</taxon>
        <taxon>Insecta</taxon>
        <taxon>Pterygota</taxon>
        <taxon>Neoptera</taxon>
        <taxon>Endopterygota</taxon>
        <taxon>Coleoptera</taxon>
        <taxon>Polyphaga</taxon>
        <taxon>Cucujiformia</taxon>
        <taxon>Chrysomeloidea</taxon>
        <taxon>Chrysomelidae</taxon>
        <taxon>Galerucinae</taxon>
        <taxon>Alticini</taxon>
        <taxon>Phyllotreta</taxon>
    </lineage>
</organism>
<dbReference type="PRINTS" id="PR00821">
    <property type="entry name" value="TAGLIPASE"/>
</dbReference>
<dbReference type="PANTHER" id="PTHR11610:SF173">
    <property type="entry name" value="LIPASE DOMAIN-CONTAINING PROTEIN-RELATED"/>
    <property type="match status" value="1"/>
</dbReference>
<evidence type="ECO:0000313" key="6">
    <source>
        <dbReference type="EMBL" id="CAG9863490.1"/>
    </source>
</evidence>
<dbReference type="InterPro" id="IPR000734">
    <property type="entry name" value="TAG_lipase"/>
</dbReference>
<dbReference type="GO" id="GO:0017171">
    <property type="term" value="F:serine hydrolase activity"/>
    <property type="evidence" value="ECO:0007669"/>
    <property type="project" value="TreeGrafter"/>
</dbReference>
<dbReference type="FunFam" id="3.40.50.1820:FF:000076">
    <property type="entry name" value="phospholipase A1"/>
    <property type="match status" value="1"/>
</dbReference>
<reference evidence="6" key="1">
    <citation type="submission" date="2022-01" db="EMBL/GenBank/DDBJ databases">
        <authorList>
            <person name="King R."/>
        </authorList>
    </citation>
    <scope>NUCLEOTIDE SEQUENCE</scope>
</reference>
<keyword evidence="3" id="KW-0964">Secreted</keyword>
<dbReference type="InterPro" id="IPR033906">
    <property type="entry name" value="Lipase_N"/>
</dbReference>
<gene>
    <name evidence="6" type="ORF">PHYEVI_LOCUS9776</name>
</gene>
<dbReference type="InterPro" id="IPR029058">
    <property type="entry name" value="AB_hydrolase_fold"/>
</dbReference>
<evidence type="ECO:0000259" key="5">
    <source>
        <dbReference type="Pfam" id="PF00151"/>
    </source>
</evidence>
<dbReference type="GO" id="GO:0016042">
    <property type="term" value="P:lipid catabolic process"/>
    <property type="evidence" value="ECO:0007669"/>
    <property type="project" value="TreeGrafter"/>
</dbReference>
<dbReference type="AlphaFoldDB" id="A0A9N9XSJ6"/>
<dbReference type="CDD" id="cd00707">
    <property type="entry name" value="Pancreat_lipase_like"/>
    <property type="match status" value="1"/>
</dbReference>
<dbReference type="Proteomes" id="UP001153712">
    <property type="component" value="Chromosome 6"/>
</dbReference>
<proteinExistence type="inferred from homology"/>
<dbReference type="Pfam" id="PF00151">
    <property type="entry name" value="Lipase"/>
    <property type="match status" value="1"/>
</dbReference>
<evidence type="ECO:0000313" key="7">
    <source>
        <dbReference type="Proteomes" id="UP001153712"/>
    </source>
</evidence>
<protein>
    <recommendedName>
        <fullName evidence="5">Lipase domain-containing protein</fullName>
    </recommendedName>
</protein>
<evidence type="ECO:0000256" key="3">
    <source>
        <dbReference type="ARBA" id="ARBA00022525"/>
    </source>
</evidence>
<keyword evidence="7" id="KW-1185">Reference proteome</keyword>
<dbReference type="EMBL" id="OU900099">
    <property type="protein sequence ID" value="CAG9863490.1"/>
    <property type="molecule type" value="Genomic_DNA"/>
</dbReference>